<dbReference type="EMBL" id="PXWF02000274">
    <property type="protein sequence ID" value="PWF43923.1"/>
    <property type="molecule type" value="Genomic_DNA"/>
</dbReference>
<evidence type="ECO:0000313" key="1">
    <source>
        <dbReference type="EMBL" id="PWF43923.1"/>
    </source>
</evidence>
<gene>
    <name evidence="1" type="ORF">C7C56_020160</name>
</gene>
<proteinExistence type="predicted"/>
<sequence length="328" mass="36013">MPGMFGPYPMLREASGTSWQPDITPLDGIHGMHGPWTLMWHGFATAVYDNQGGPRGASKTFSQSMLMVMAQRPLDTGTFGVRAMVSLDATMGKGGYPLLFQTGETADGRTPLIDRQHPHDLLMELAASYSHRLGPQDAVFGYFGLPGEPALGPPAFMHRFSGMDNPEAPLTHHWLDSTHITFGVLTVGYVRGNVKAEVSAFNGREPDQNRWNLEVRPIDSASARLSWNPTPQWALQISHGWLDSPELLKPDTSLKRTTASVSYQQDVANRPLQTTFAWGRNSKDPGMATDGFLLESAVRIGGATTLFGRAESVEKNELFHEEDNPLHG</sequence>
<comment type="caution">
    <text evidence="1">The sequence shown here is derived from an EMBL/GenBank/DDBJ whole genome shotgun (WGS) entry which is preliminary data.</text>
</comment>
<keyword evidence="2" id="KW-1185">Reference proteome</keyword>
<accession>A0A2U2HG67</accession>
<dbReference type="Proteomes" id="UP000241421">
    <property type="component" value="Unassembled WGS sequence"/>
</dbReference>
<organism evidence="1 2">
    <name type="scientific">Massilia glaciei</name>
    <dbReference type="NCBI Taxonomy" id="1524097"/>
    <lineage>
        <taxon>Bacteria</taxon>
        <taxon>Pseudomonadati</taxon>
        <taxon>Pseudomonadota</taxon>
        <taxon>Betaproteobacteria</taxon>
        <taxon>Burkholderiales</taxon>
        <taxon>Oxalobacteraceae</taxon>
        <taxon>Telluria group</taxon>
        <taxon>Massilia</taxon>
    </lineage>
</organism>
<evidence type="ECO:0000313" key="2">
    <source>
        <dbReference type="Proteomes" id="UP000241421"/>
    </source>
</evidence>
<dbReference type="AlphaFoldDB" id="A0A2U2HG67"/>
<protein>
    <submittedName>
        <fullName evidence="1">Uncharacterized protein</fullName>
    </submittedName>
</protein>
<reference evidence="1 2" key="1">
    <citation type="submission" date="2018-04" db="EMBL/GenBank/DDBJ databases">
        <title>Massilia violaceinigra sp. nov., a novel purple-pigmented bacterium isolated from Tianshan glacier, Xinjiang, China.</title>
        <authorList>
            <person name="Wang H."/>
        </authorList>
    </citation>
    <scope>NUCLEOTIDE SEQUENCE [LARGE SCALE GENOMIC DNA]</scope>
    <source>
        <strain evidence="1 2">B448-2</strain>
    </source>
</reference>
<name>A0A2U2HG67_9BURK</name>